<evidence type="ECO:0000313" key="3">
    <source>
        <dbReference type="Proteomes" id="UP001164929"/>
    </source>
</evidence>
<feature type="region of interest" description="Disordered" evidence="1">
    <location>
        <begin position="75"/>
        <end position="94"/>
    </location>
</feature>
<evidence type="ECO:0000256" key="1">
    <source>
        <dbReference type="SAM" id="MobiDB-lite"/>
    </source>
</evidence>
<gene>
    <name evidence="2" type="ORF">NC653_014766</name>
</gene>
<dbReference type="AlphaFoldDB" id="A0AAD6QY61"/>
<evidence type="ECO:0000313" key="2">
    <source>
        <dbReference type="EMBL" id="KAJ6998698.1"/>
    </source>
</evidence>
<proteinExistence type="predicted"/>
<dbReference type="Proteomes" id="UP001164929">
    <property type="component" value="Chromosome 5"/>
</dbReference>
<accession>A0AAD6QY61</accession>
<keyword evidence="3" id="KW-1185">Reference proteome</keyword>
<dbReference type="EMBL" id="JAQIZT010000005">
    <property type="protein sequence ID" value="KAJ6998698.1"/>
    <property type="molecule type" value="Genomic_DNA"/>
</dbReference>
<sequence>MVPESLDIGDLVVLRRGEGSVDNMERGWGRDLVAWEGVIQDFRMEVEGGPFSAALNFPETCHRISLGAFGVTPYDSPVSNTRFTPPTKKSPADV</sequence>
<comment type="caution">
    <text evidence="2">The sequence shown here is derived from an EMBL/GenBank/DDBJ whole genome shotgun (WGS) entry which is preliminary data.</text>
</comment>
<reference evidence="2" key="1">
    <citation type="journal article" date="2023" name="Mol. Ecol. Resour.">
        <title>Chromosome-level genome assembly of a triploid poplar Populus alba 'Berolinensis'.</title>
        <authorList>
            <person name="Chen S."/>
            <person name="Yu Y."/>
            <person name="Wang X."/>
            <person name="Wang S."/>
            <person name="Zhang T."/>
            <person name="Zhou Y."/>
            <person name="He R."/>
            <person name="Meng N."/>
            <person name="Wang Y."/>
            <person name="Liu W."/>
            <person name="Liu Z."/>
            <person name="Liu J."/>
            <person name="Guo Q."/>
            <person name="Huang H."/>
            <person name="Sederoff R.R."/>
            <person name="Wang G."/>
            <person name="Qu G."/>
            <person name="Chen S."/>
        </authorList>
    </citation>
    <scope>NUCLEOTIDE SEQUENCE</scope>
    <source>
        <strain evidence="2">SC-2020</strain>
    </source>
</reference>
<protein>
    <submittedName>
        <fullName evidence="2">Uncharacterized protein</fullName>
    </submittedName>
</protein>
<organism evidence="2 3">
    <name type="scientific">Populus alba x Populus x berolinensis</name>
    <dbReference type="NCBI Taxonomy" id="444605"/>
    <lineage>
        <taxon>Eukaryota</taxon>
        <taxon>Viridiplantae</taxon>
        <taxon>Streptophyta</taxon>
        <taxon>Embryophyta</taxon>
        <taxon>Tracheophyta</taxon>
        <taxon>Spermatophyta</taxon>
        <taxon>Magnoliopsida</taxon>
        <taxon>eudicotyledons</taxon>
        <taxon>Gunneridae</taxon>
        <taxon>Pentapetalae</taxon>
        <taxon>rosids</taxon>
        <taxon>fabids</taxon>
        <taxon>Malpighiales</taxon>
        <taxon>Salicaceae</taxon>
        <taxon>Saliceae</taxon>
        <taxon>Populus</taxon>
    </lineage>
</organism>
<name>A0AAD6QY61_9ROSI</name>